<feature type="transmembrane region" description="Helical" evidence="1">
    <location>
        <begin position="6"/>
        <end position="26"/>
    </location>
</feature>
<proteinExistence type="predicted"/>
<organism evidence="2 3">
    <name type="scientific">Microvirga thermotolerans</name>
    <dbReference type="NCBI Taxonomy" id="2651334"/>
    <lineage>
        <taxon>Bacteria</taxon>
        <taxon>Pseudomonadati</taxon>
        <taxon>Pseudomonadota</taxon>
        <taxon>Alphaproteobacteria</taxon>
        <taxon>Hyphomicrobiales</taxon>
        <taxon>Methylobacteriaceae</taxon>
        <taxon>Microvirga</taxon>
    </lineage>
</organism>
<dbReference type="KEGG" id="mico:GDR74_04065"/>
<reference evidence="2 3" key="1">
    <citation type="submission" date="2019-10" db="EMBL/GenBank/DDBJ databases">
        <title>Isolation, Identification of Microvirga thermotolerans HR1, a novel thermophilic bacterium and Comparative Genomics of the genus Microvirga.</title>
        <authorList>
            <person name="Li J."/>
            <person name="Zhang W."/>
            <person name="Lin M."/>
            <person name="Wang J."/>
        </authorList>
    </citation>
    <scope>NUCLEOTIDE SEQUENCE [LARGE SCALE GENOMIC DNA]</scope>
    <source>
        <strain evidence="2 3">HR1</strain>
    </source>
</reference>
<keyword evidence="1" id="KW-1133">Transmembrane helix</keyword>
<keyword evidence="1" id="KW-0472">Membrane</keyword>
<keyword evidence="3" id="KW-1185">Reference proteome</keyword>
<protein>
    <recommendedName>
        <fullName evidence="4">Cardiolipin synthase N-terminal domain-containing protein</fullName>
    </recommendedName>
</protein>
<dbReference type="Proteomes" id="UP000325614">
    <property type="component" value="Chromosome"/>
</dbReference>
<evidence type="ECO:0008006" key="4">
    <source>
        <dbReference type="Google" id="ProtNLM"/>
    </source>
</evidence>
<keyword evidence="1" id="KW-0812">Transmembrane</keyword>
<evidence type="ECO:0000313" key="3">
    <source>
        <dbReference type="Proteomes" id="UP000325614"/>
    </source>
</evidence>
<gene>
    <name evidence="2" type="ORF">GDR74_04065</name>
</gene>
<accession>A0A5P9JTJ8</accession>
<sequence>MGGVSVWHLLILLVFVVNVVAFWRLLPQAGISKYLSILAFFPPVAVIFLWVIAFRTEPLKQG</sequence>
<evidence type="ECO:0000313" key="2">
    <source>
        <dbReference type="EMBL" id="QFU15459.1"/>
    </source>
</evidence>
<feature type="transmembrane region" description="Helical" evidence="1">
    <location>
        <begin position="33"/>
        <end position="53"/>
    </location>
</feature>
<dbReference type="AlphaFoldDB" id="A0A5P9JTJ8"/>
<dbReference type="RefSeq" id="WP_152585104.1">
    <property type="nucleotide sequence ID" value="NZ_CP045423.1"/>
</dbReference>
<evidence type="ECO:0000256" key="1">
    <source>
        <dbReference type="SAM" id="Phobius"/>
    </source>
</evidence>
<name>A0A5P9JTJ8_9HYPH</name>
<dbReference type="EMBL" id="CP045423">
    <property type="protein sequence ID" value="QFU15459.1"/>
    <property type="molecule type" value="Genomic_DNA"/>
</dbReference>